<evidence type="ECO:0000313" key="1">
    <source>
        <dbReference type="EMBL" id="PVZ06857.1"/>
    </source>
</evidence>
<gene>
    <name evidence="1" type="ORF">C8D89_11250</name>
</gene>
<proteinExistence type="predicted"/>
<organism evidence="1 2">
    <name type="scientific">Actinomycetospora cinnamomea</name>
    <dbReference type="NCBI Taxonomy" id="663609"/>
    <lineage>
        <taxon>Bacteria</taxon>
        <taxon>Bacillati</taxon>
        <taxon>Actinomycetota</taxon>
        <taxon>Actinomycetes</taxon>
        <taxon>Pseudonocardiales</taxon>
        <taxon>Pseudonocardiaceae</taxon>
        <taxon>Actinomycetospora</taxon>
    </lineage>
</organism>
<dbReference type="AlphaFoldDB" id="A0A2U1F3W0"/>
<name>A0A2U1F3W0_9PSEU</name>
<evidence type="ECO:0000313" key="2">
    <source>
        <dbReference type="Proteomes" id="UP000245639"/>
    </source>
</evidence>
<dbReference type="OrthoDB" id="3630618at2"/>
<dbReference type="EMBL" id="QEKW01000012">
    <property type="protein sequence ID" value="PVZ06857.1"/>
    <property type="molecule type" value="Genomic_DNA"/>
</dbReference>
<accession>A0A2U1F3W0</accession>
<protein>
    <submittedName>
        <fullName evidence="1">Uncharacterized protein</fullName>
    </submittedName>
</protein>
<sequence length="92" mass="9363">MPTRGQVSRALAGGTDYAAAGRALGIPAGQVYMIMTGVPADGSGTTRAGEAPEGVLKTAQQLVHPPAQNPTTKPAVHRWVARRAAELEAGSS</sequence>
<reference evidence="1 2" key="1">
    <citation type="submission" date="2018-04" db="EMBL/GenBank/DDBJ databases">
        <title>Genomic Encyclopedia of Type Strains, Phase IV (KMG-IV): sequencing the most valuable type-strain genomes for metagenomic binning, comparative biology and taxonomic classification.</title>
        <authorList>
            <person name="Goeker M."/>
        </authorList>
    </citation>
    <scope>NUCLEOTIDE SEQUENCE [LARGE SCALE GENOMIC DNA]</scope>
    <source>
        <strain evidence="1 2">DSM 45771</strain>
    </source>
</reference>
<dbReference type="Proteomes" id="UP000245639">
    <property type="component" value="Unassembled WGS sequence"/>
</dbReference>
<keyword evidence="2" id="KW-1185">Reference proteome</keyword>
<dbReference type="RefSeq" id="WP_116709895.1">
    <property type="nucleotide sequence ID" value="NZ_QEKW01000012.1"/>
</dbReference>
<comment type="caution">
    <text evidence="1">The sequence shown here is derived from an EMBL/GenBank/DDBJ whole genome shotgun (WGS) entry which is preliminary data.</text>
</comment>